<name>A0AAV4Q1H9_9ARAC</name>
<gene>
    <name evidence="1" type="ORF">CDAR_532971</name>
</gene>
<organism evidence="1 2">
    <name type="scientific">Caerostris darwini</name>
    <dbReference type="NCBI Taxonomy" id="1538125"/>
    <lineage>
        <taxon>Eukaryota</taxon>
        <taxon>Metazoa</taxon>
        <taxon>Ecdysozoa</taxon>
        <taxon>Arthropoda</taxon>
        <taxon>Chelicerata</taxon>
        <taxon>Arachnida</taxon>
        <taxon>Araneae</taxon>
        <taxon>Araneomorphae</taxon>
        <taxon>Entelegynae</taxon>
        <taxon>Araneoidea</taxon>
        <taxon>Araneidae</taxon>
        <taxon>Caerostris</taxon>
    </lineage>
</organism>
<protein>
    <submittedName>
        <fullName evidence="1">Uncharacterized protein</fullName>
    </submittedName>
</protein>
<accession>A0AAV4Q1H9</accession>
<sequence>TISPLRQVDLTRSESSKSEGIKLVKIKALDVASCKGRHPQDLFVS</sequence>
<reference evidence="1 2" key="1">
    <citation type="submission" date="2021-06" db="EMBL/GenBank/DDBJ databases">
        <title>Caerostris darwini draft genome.</title>
        <authorList>
            <person name="Kono N."/>
            <person name="Arakawa K."/>
        </authorList>
    </citation>
    <scope>NUCLEOTIDE SEQUENCE [LARGE SCALE GENOMIC DNA]</scope>
</reference>
<comment type="caution">
    <text evidence="1">The sequence shown here is derived from an EMBL/GenBank/DDBJ whole genome shotgun (WGS) entry which is preliminary data.</text>
</comment>
<dbReference type="EMBL" id="BPLQ01003620">
    <property type="protein sequence ID" value="GIY01895.1"/>
    <property type="molecule type" value="Genomic_DNA"/>
</dbReference>
<evidence type="ECO:0000313" key="2">
    <source>
        <dbReference type="Proteomes" id="UP001054837"/>
    </source>
</evidence>
<feature type="non-terminal residue" evidence="1">
    <location>
        <position position="1"/>
    </location>
</feature>
<proteinExistence type="predicted"/>
<keyword evidence="2" id="KW-1185">Reference proteome</keyword>
<dbReference type="AlphaFoldDB" id="A0AAV4Q1H9"/>
<evidence type="ECO:0000313" key="1">
    <source>
        <dbReference type="EMBL" id="GIY01895.1"/>
    </source>
</evidence>
<dbReference type="Proteomes" id="UP001054837">
    <property type="component" value="Unassembled WGS sequence"/>
</dbReference>